<accession>A0A1H6F0P0</accession>
<proteinExistence type="predicted"/>
<dbReference type="AlphaFoldDB" id="A0A1H6F0P0"/>
<dbReference type="InterPro" id="IPR007343">
    <property type="entry name" value="Uncharacterised_pept_Zn_put"/>
</dbReference>
<keyword evidence="3" id="KW-1185">Reference proteome</keyword>
<evidence type="ECO:0000313" key="3">
    <source>
        <dbReference type="Proteomes" id="UP000236732"/>
    </source>
</evidence>
<sequence length="260" mass="29182">MKIVKIAALTCVLMAPLAGTAAAATAYPVKHPKLIAHPLYEAGVLPTTTCEEPPVKRNNRQLGRAYINAMLACLETTWEQHLTSANLPYRPAKVRQVDNIPKKYCGDTFNQEDDSEAYYCERTGTLTFEVGEGYLDDPTDLWMLYQAGYMYGYHVQHLIGIAAAYEVVRYRNKSELQEQQRRYSLQRDCLAAAFIKSVWPLTGRTGKDWSYFLTLPGGDTSEKDRRWGKESSVGYWLKRGFATADPASCNTWTAASAKVA</sequence>
<keyword evidence="1" id="KW-0732">Signal</keyword>
<name>A0A1H6F0P0_9ACTN</name>
<organism evidence="2 3">
    <name type="scientific">Nonomuraea solani</name>
    <dbReference type="NCBI Taxonomy" id="1144553"/>
    <lineage>
        <taxon>Bacteria</taxon>
        <taxon>Bacillati</taxon>
        <taxon>Actinomycetota</taxon>
        <taxon>Actinomycetes</taxon>
        <taxon>Streptosporangiales</taxon>
        <taxon>Streptosporangiaceae</taxon>
        <taxon>Nonomuraea</taxon>
    </lineage>
</organism>
<evidence type="ECO:0000256" key="1">
    <source>
        <dbReference type="SAM" id="SignalP"/>
    </source>
</evidence>
<feature type="chain" id="PRO_5009297620" evidence="1">
    <location>
        <begin position="24"/>
        <end position="260"/>
    </location>
</feature>
<dbReference type="Pfam" id="PF04228">
    <property type="entry name" value="Zn_peptidase"/>
    <property type="match status" value="1"/>
</dbReference>
<dbReference type="RefSeq" id="WP_103963951.1">
    <property type="nucleotide sequence ID" value="NZ_FNVT01000031.1"/>
</dbReference>
<evidence type="ECO:0000313" key="2">
    <source>
        <dbReference type="EMBL" id="SEH02931.1"/>
    </source>
</evidence>
<gene>
    <name evidence="2" type="ORF">SAMN05444920_13143</name>
</gene>
<reference evidence="2 3" key="1">
    <citation type="submission" date="2016-10" db="EMBL/GenBank/DDBJ databases">
        <authorList>
            <person name="de Groot N.N."/>
        </authorList>
    </citation>
    <scope>NUCLEOTIDE SEQUENCE [LARGE SCALE GENOMIC DNA]</scope>
    <source>
        <strain evidence="2 3">CGMCC 4.7037</strain>
    </source>
</reference>
<feature type="signal peptide" evidence="1">
    <location>
        <begin position="1"/>
        <end position="23"/>
    </location>
</feature>
<dbReference type="Proteomes" id="UP000236732">
    <property type="component" value="Unassembled WGS sequence"/>
</dbReference>
<protein>
    <submittedName>
        <fullName evidence="2">Putative neutral zinc metallopeptidase</fullName>
    </submittedName>
</protein>
<dbReference type="OrthoDB" id="9774900at2"/>
<dbReference type="EMBL" id="FNVT01000031">
    <property type="protein sequence ID" value="SEH02931.1"/>
    <property type="molecule type" value="Genomic_DNA"/>
</dbReference>